<name>A0ABN2YSY8_9ACTN</name>
<evidence type="ECO:0000313" key="3">
    <source>
        <dbReference type="Proteomes" id="UP001422759"/>
    </source>
</evidence>
<protein>
    <recommendedName>
        <fullName evidence="4">Secreted protein</fullName>
    </recommendedName>
</protein>
<evidence type="ECO:0008006" key="4">
    <source>
        <dbReference type="Google" id="ProtNLM"/>
    </source>
</evidence>
<reference evidence="2 3" key="1">
    <citation type="journal article" date="2019" name="Int. J. Syst. Evol. Microbiol.">
        <title>The Global Catalogue of Microorganisms (GCM) 10K type strain sequencing project: providing services to taxonomists for standard genome sequencing and annotation.</title>
        <authorList>
            <consortium name="The Broad Institute Genomics Platform"/>
            <consortium name="The Broad Institute Genome Sequencing Center for Infectious Disease"/>
            <person name="Wu L."/>
            <person name="Ma J."/>
        </authorList>
    </citation>
    <scope>NUCLEOTIDE SEQUENCE [LARGE SCALE GENOMIC DNA]</scope>
    <source>
        <strain evidence="2 3">JCM 14560</strain>
    </source>
</reference>
<keyword evidence="1" id="KW-1133">Transmembrane helix</keyword>
<keyword evidence="1" id="KW-0472">Membrane</keyword>
<organism evidence="2 3">
    <name type="scientific">Kitasatospora kazusensis</name>
    <dbReference type="NCBI Taxonomy" id="407974"/>
    <lineage>
        <taxon>Bacteria</taxon>
        <taxon>Bacillati</taxon>
        <taxon>Actinomycetota</taxon>
        <taxon>Actinomycetes</taxon>
        <taxon>Kitasatosporales</taxon>
        <taxon>Streptomycetaceae</taxon>
        <taxon>Kitasatospora</taxon>
    </lineage>
</organism>
<sequence>MTDSVLNVLLGLVASAISAGLGWLAQTLRRRRRLGRIREFFGMPGGTECLLVVNQHTASASSKSVSRNDVYALMELAALVKECGARAEIVVHDQVRQGIGGKAEFCLGGPTSNQRTAAHLTSWLPGVRYGIDPGRTRWETIAVGGEEYGFEADPAVPDNGRYVLLARLHAGPGSRPVFLIAGQTATSNHAAVRYLTTHHRQLARRYGTDGTFVLVLRVVNPAAYGPDVVELAADITGPATAAAPAPAAVAG</sequence>
<evidence type="ECO:0000313" key="2">
    <source>
        <dbReference type="EMBL" id="GAA2130872.1"/>
    </source>
</evidence>
<proteinExistence type="predicted"/>
<keyword evidence="1" id="KW-0812">Transmembrane</keyword>
<dbReference type="Proteomes" id="UP001422759">
    <property type="component" value="Unassembled WGS sequence"/>
</dbReference>
<evidence type="ECO:0000256" key="1">
    <source>
        <dbReference type="SAM" id="Phobius"/>
    </source>
</evidence>
<keyword evidence="3" id="KW-1185">Reference proteome</keyword>
<dbReference type="RefSeq" id="WP_344459957.1">
    <property type="nucleotide sequence ID" value="NZ_BAAANT010000001.1"/>
</dbReference>
<dbReference type="EMBL" id="BAAANT010000001">
    <property type="protein sequence ID" value="GAA2130872.1"/>
    <property type="molecule type" value="Genomic_DNA"/>
</dbReference>
<gene>
    <name evidence="2" type="ORF">GCM10009760_03970</name>
</gene>
<accession>A0ABN2YSY8</accession>
<comment type="caution">
    <text evidence="2">The sequence shown here is derived from an EMBL/GenBank/DDBJ whole genome shotgun (WGS) entry which is preliminary data.</text>
</comment>
<feature type="transmembrane region" description="Helical" evidence="1">
    <location>
        <begin position="6"/>
        <end position="28"/>
    </location>
</feature>